<proteinExistence type="predicted"/>
<name>A0ABQ9XVE0_9EUKA</name>
<protein>
    <submittedName>
        <fullName evidence="1">Uncharacterized protein</fullName>
    </submittedName>
</protein>
<comment type="caution">
    <text evidence="1">The sequence shown here is derived from an EMBL/GenBank/DDBJ whole genome shotgun (WGS) entry which is preliminary data.</text>
</comment>
<evidence type="ECO:0000313" key="1">
    <source>
        <dbReference type="EMBL" id="KAK2955457.1"/>
    </source>
</evidence>
<evidence type="ECO:0000313" key="2">
    <source>
        <dbReference type="Proteomes" id="UP001281761"/>
    </source>
</evidence>
<keyword evidence="2" id="KW-1185">Reference proteome</keyword>
<dbReference type="Proteomes" id="UP001281761">
    <property type="component" value="Unassembled WGS sequence"/>
</dbReference>
<accession>A0ABQ9XVE0</accession>
<gene>
    <name evidence="1" type="ORF">BLNAU_9504</name>
</gene>
<dbReference type="EMBL" id="JARBJD010000066">
    <property type="protein sequence ID" value="KAK2955457.1"/>
    <property type="molecule type" value="Genomic_DNA"/>
</dbReference>
<sequence>MGNAPSRSTTSFDASSTFSQDSHSTVTTLQEPFLDLTINSSLTFENKSTIYRSLVALVKVEYPFDIELQDRAVRFLKILEPWCDREYTSKLITELVPSSAGSPDGFVESINKLKQQHPKSLHITESDLIAKVLTTLQPHTLQFSGNEEIIRHLITIITYCVDLASASSLSGLGITDAADTFSLREMILRKVALPSSQFVTFLIVNRHNFNGGLAITYMHLLHILIQISLFHRPTLEFVVASPIVMGFSSSLSFIENDLVLWSPLMDINHSLKEWKNEGPEVAQTARRIIQALFSEGFEDTLEQTLKHDRDGDHGRSVVYMSHTISKSLGSNVTRL</sequence>
<reference evidence="1 2" key="1">
    <citation type="journal article" date="2022" name="bioRxiv">
        <title>Genomics of Preaxostyla Flagellates Illuminates Evolutionary Transitions and the Path Towards Mitochondrial Loss.</title>
        <authorList>
            <person name="Novak L.V.F."/>
            <person name="Treitli S.C."/>
            <person name="Pyrih J."/>
            <person name="Halakuc P."/>
            <person name="Pipaliya S.V."/>
            <person name="Vacek V."/>
            <person name="Brzon O."/>
            <person name="Soukal P."/>
            <person name="Eme L."/>
            <person name="Dacks J.B."/>
            <person name="Karnkowska A."/>
            <person name="Elias M."/>
            <person name="Hampl V."/>
        </authorList>
    </citation>
    <scope>NUCLEOTIDE SEQUENCE [LARGE SCALE GENOMIC DNA]</scope>
    <source>
        <strain evidence="1">NAU3</strain>
        <tissue evidence="1">Gut</tissue>
    </source>
</reference>
<organism evidence="1 2">
    <name type="scientific">Blattamonas nauphoetae</name>
    <dbReference type="NCBI Taxonomy" id="2049346"/>
    <lineage>
        <taxon>Eukaryota</taxon>
        <taxon>Metamonada</taxon>
        <taxon>Preaxostyla</taxon>
        <taxon>Oxymonadida</taxon>
        <taxon>Blattamonas</taxon>
    </lineage>
</organism>